<keyword evidence="2" id="KW-0813">Transport</keyword>
<sequence length="392" mass="43545">MMNALKKYDSAIWVRVAGTFLTKVAQFMMYPFLVLYMTQKFDASVPLITAVIGLESIAGFIINLLLGGLSDRFGRKSIMMLSLAIQTICLISFAFVDSLLLFAVLITILGAGSYIFFPAADAQIADSVSVDIRAKVYAMIGSAASVGVAIGPLLGVIAFKQNPAFVFLFFACVTALYFLLVWWKIPETVQNSTEEQELGNKHLFKISLKKHRNLIYLTLLVIPTSLLSAQDWSTFPLYLQGKIENYEWVYSSLLSIGAIAAAVIQIWIAAIIERKDPRKMIFIGYMLAMIAAIGYALFIDYGFLIAIRLIMVVASSIYTVHLNKFISTWAPGDMRGRYFSIFGLHWRVSEAFGPFIGGVLLSSFNGSVMFGFFAALLFVSGFMQLKLLKNIR</sequence>
<dbReference type="InterPro" id="IPR011701">
    <property type="entry name" value="MFS"/>
</dbReference>
<dbReference type="Gene3D" id="1.20.1250.20">
    <property type="entry name" value="MFS general substrate transporter like domains"/>
    <property type="match status" value="2"/>
</dbReference>
<evidence type="ECO:0000256" key="5">
    <source>
        <dbReference type="ARBA" id="ARBA00022989"/>
    </source>
</evidence>
<dbReference type="Proteomes" id="UP000641206">
    <property type="component" value="Unassembled WGS sequence"/>
</dbReference>
<name>A0ABQ2NUR6_9BACI</name>
<feature type="domain" description="Major facilitator superfamily (MFS) profile" evidence="8">
    <location>
        <begin position="11"/>
        <end position="392"/>
    </location>
</feature>
<dbReference type="SUPFAM" id="SSF103473">
    <property type="entry name" value="MFS general substrate transporter"/>
    <property type="match status" value="1"/>
</dbReference>
<feature type="transmembrane region" description="Helical" evidence="7">
    <location>
        <begin position="280"/>
        <end position="299"/>
    </location>
</feature>
<evidence type="ECO:0000313" key="9">
    <source>
        <dbReference type="EMBL" id="GGP11008.1"/>
    </source>
</evidence>
<feature type="transmembrane region" description="Helical" evidence="7">
    <location>
        <begin position="249"/>
        <end position="268"/>
    </location>
</feature>
<feature type="transmembrane region" description="Helical" evidence="7">
    <location>
        <begin position="338"/>
        <end position="361"/>
    </location>
</feature>
<keyword evidence="4 7" id="KW-0812">Transmembrane</keyword>
<organism evidence="9 10">
    <name type="scientific">Oceanobacillus neutriphilus</name>
    <dbReference type="NCBI Taxonomy" id="531815"/>
    <lineage>
        <taxon>Bacteria</taxon>
        <taxon>Bacillati</taxon>
        <taxon>Bacillota</taxon>
        <taxon>Bacilli</taxon>
        <taxon>Bacillales</taxon>
        <taxon>Bacillaceae</taxon>
        <taxon>Oceanobacillus</taxon>
    </lineage>
</organism>
<feature type="transmembrane region" description="Helical" evidence="7">
    <location>
        <begin position="367"/>
        <end position="388"/>
    </location>
</feature>
<reference evidence="10" key="1">
    <citation type="journal article" date="2019" name="Int. J. Syst. Evol. Microbiol.">
        <title>The Global Catalogue of Microorganisms (GCM) 10K type strain sequencing project: providing services to taxonomists for standard genome sequencing and annotation.</title>
        <authorList>
            <consortium name="The Broad Institute Genomics Platform"/>
            <consortium name="The Broad Institute Genome Sequencing Center for Infectious Disease"/>
            <person name="Wu L."/>
            <person name="Ma J."/>
        </authorList>
    </citation>
    <scope>NUCLEOTIDE SEQUENCE [LARGE SCALE GENOMIC DNA]</scope>
    <source>
        <strain evidence="10">CGMCC 1.7693</strain>
    </source>
</reference>
<feature type="transmembrane region" description="Helical" evidence="7">
    <location>
        <begin position="305"/>
        <end position="326"/>
    </location>
</feature>
<dbReference type="PANTHER" id="PTHR43414:SF1">
    <property type="entry name" value="PEPTIDE PERMEASE"/>
    <property type="match status" value="1"/>
</dbReference>
<evidence type="ECO:0000256" key="3">
    <source>
        <dbReference type="ARBA" id="ARBA00022475"/>
    </source>
</evidence>
<feature type="transmembrane region" description="Helical" evidence="7">
    <location>
        <begin position="102"/>
        <end position="124"/>
    </location>
</feature>
<dbReference type="PROSITE" id="PS50850">
    <property type="entry name" value="MFS"/>
    <property type="match status" value="1"/>
</dbReference>
<keyword evidence="6 7" id="KW-0472">Membrane</keyword>
<evidence type="ECO:0000313" key="10">
    <source>
        <dbReference type="Proteomes" id="UP000641206"/>
    </source>
</evidence>
<evidence type="ECO:0000256" key="4">
    <source>
        <dbReference type="ARBA" id="ARBA00022692"/>
    </source>
</evidence>
<dbReference type="InterPro" id="IPR005829">
    <property type="entry name" value="Sugar_transporter_CS"/>
</dbReference>
<feature type="transmembrane region" description="Helical" evidence="7">
    <location>
        <begin position="213"/>
        <end position="229"/>
    </location>
</feature>
<evidence type="ECO:0000256" key="1">
    <source>
        <dbReference type="ARBA" id="ARBA00004651"/>
    </source>
</evidence>
<comment type="subcellular location">
    <subcellularLocation>
        <location evidence="1">Cell membrane</location>
        <topology evidence="1">Multi-pass membrane protein</topology>
    </subcellularLocation>
</comment>
<gene>
    <name evidence="9" type="ORF">GCM10011346_21400</name>
</gene>
<dbReference type="InterPro" id="IPR020846">
    <property type="entry name" value="MFS_dom"/>
</dbReference>
<keyword evidence="5 7" id="KW-1133">Transmembrane helix</keyword>
<comment type="caution">
    <text evidence="9">The sequence shown here is derived from an EMBL/GenBank/DDBJ whole genome shotgun (WGS) entry which is preliminary data.</text>
</comment>
<feature type="transmembrane region" description="Helical" evidence="7">
    <location>
        <begin position="165"/>
        <end position="183"/>
    </location>
</feature>
<evidence type="ECO:0000256" key="7">
    <source>
        <dbReference type="SAM" id="Phobius"/>
    </source>
</evidence>
<feature type="transmembrane region" description="Helical" evidence="7">
    <location>
        <begin position="12"/>
        <end position="33"/>
    </location>
</feature>
<feature type="transmembrane region" description="Helical" evidence="7">
    <location>
        <begin position="45"/>
        <end position="66"/>
    </location>
</feature>
<dbReference type="PANTHER" id="PTHR43414">
    <property type="entry name" value="MULTIDRUG RESISTANCE PROTEIN MDTG"/>
    <property type="match status" value="1"/>
</dbReference>
<keyword evidence="3" id="KW-1003">Cell membrane</keyword>
<dbReference type="RefSeq" id="WP_188734410.1">
    <property type="nucleotide sequence ID" value="NZ_BMLW01000005.1"/>
</dbReference>
<evidence type="ECO:0000259" key="8">
    <source>
        <dbReference type="PROSITE" id="PS50850"/>
    </source>
</evidence>
<feature type="transmembrane region" description="Helical" evidence="7">
    <location>
        <begin position="78"/>
        <end position="96"/>
    </location>
</feature>
<evidence type="ECO:0000256" key="2">
    <source>
        <dbReference type="ARBA" id="ARBA00022448"/>
    </source>
</evidence>
<dbReference type="PROSITE" id="PS00216">
    <property type="entry name" value="SUGAR_TRANSPORT_1"/>
    <property type="match status" value="1"/>
</dbReference>
<dbReference type="EMBL" id="BMLW01000005">
    <property type="protein sequence ID" value="GGP11008.1"/>
    <property type="molecule type" value="Genomic_DNA"/>
</dbReference>
<dbReference type="InterPro" id="IPR036259">
    <property type="entry name" value="MFS_trans_sf"/>
</dbReference>
<proteinExistence type="predicted"/>
<protein>
    <submittedName>
        <fullName evidence="9">MFS transporter</fullName>
    </submittedName>
</protein>
<dbReference type="Pfam" id="PF07690">
    <property type="entry name" value="MFS_1"/>
    <property type="match status" value="1"/>
</dbReference>
<keyword evidence="10" id="KW-1185">Reference proteome</keyword>
<dbReference type="CDD" id="cd17329">
    <property type="entry name" value="MFS_MdtH_MDR_like"/>
    <property type="match status" value="1"/>
</dbReference>
<feature type="transmembrane region" description="Helical" evidence="7">
    <location>
        <begin position="136"/>
        <end position="159"/>
    </location>
</feature>
<accession>A0ABQ2NUR6</accession>
<evidence type="ECO:0000256" key="6">
    <source>
        <dbReference type="ARBA" id="ARBA00023136"/>
    </source>
</evidence>